<evidence type="ECO:0000256" key="11">
    <source>
        <dbReference type="ARBA" id="ARBA00022884"/>
    </source>
</evidence>
<dbReference type="InterPro" id="IPR006941">
    <property type="entry name" value="RNase_CAF1"/>
</dbReference>
<keyword evidence="9" id="KW-0378">Hydrolase</keyword>
<proteinExistence type="inferred from homology"/>
<evidence type="ECO:0000256" key="7">
    <source>
        <dbReference type="ARBA" id="ARBA00022722"/>
    </source>
</evidence>
<dbReference type="SUPFAM" id="SSF53098">
    <property type="entry name" value="Ribonuclease H-like"/>
    <property type="match status" value="1"/>
</dbReference>
<accession>A0ABQ5KFL9</accession>
<keyword evidence="12" id="KW-0805">Transcription regulation</keyword>
<dbReference type="EMBL" id="BQXS01013841">
    <property type="protein sequence ID" value="GKT29671.1"/>
    <property type="molecule type" value="Genomic_DNA"/>
</dbReference>
<dbReference type="Proteomes" id="UP001057375">
    <property type="component" value="Unassembled WGS sequence"/>
</dbReference>
<feature type="region of interest" description="Disordered" evidence="15">
    <location>
        <begin position="243"/>
        <end position="270"/>
    </location>
</feature>
<sequence length="349" mass="38586">MDTEFPGCIVEGGFTPETRYGVFKQNVDQLSLIQIGLTLSDEKANFPHPCTFQFNFKFDISKELHSKASIDLLKESGIDFTRLKTDGIDPLLFASKMAISGLAYSKDVAWVAFHSSYDFGYLVKLLTNHSLPVLESDFNRLLSICFPNIYDVKFIQRRRTGNQWHGGLERLAKEFRIGRFGTAHQAGSDSLLTLECFWYLYRFQAPGPKIDGVDRSTTPSTILPPEKKVSSLQITPAATSTKLVGGSHASSRASSTTKITAPNPNGSSQAVDVKGKKQIVSIQDKRGKIVATSESLSSSPGMPIDEVSKYFARPSIWDQTSGKWGLEADSFEREYCSVVYGLSVANDYS</sequence>
<keyword evidence="10" id="KW-0269">Exonuclease</keyword>
<keyword evidence="17" id="KW-1185">Reference proteome</keyword>
<keyword evidence="6" id="KW-0963">Cytoplasm</keyword>
<evidence type="ECO:0000256" key="1">
    <source>
        <dbReference type="ARBA" id="ARBA00001663"/>
    </source>
</evidence>
<evidence type="ECO:0000256" key="10">
    <source>
        <dbReference type="ARBA" id="ARBA00022839"/>
    </source>
</evidence>
<keyword evidence="13" id="KW-0804">Transcription</keyword>
<keyword evidence="11" id="KW-0694">RNA-binding</keyword>
<comment type="caution">
    <text evidence="16">The sequence shown here is derived from an EMBL/GenBank/DDBJ whole genome shotgun (WGS) entry which is preliminary data.</text>
</comment>
<evidence type="ECO:0000256" key="15">
    <source>
        <dbReference type="SAM" id="MobiDB-lite"/>
    </source>
</evidence>
<evidence type="ECO:0000256" key="13">
    <source>
        <dbReference type="ARBA" id="ARBA00023163"/>
    </source>
</evidence>
<keyword evidence="7" id="KW-0540">Nuclease</keyword>
<dbReference type="InterPro" id="IPR039637">
    <property type="entry name" value="CNOT7/CNOT8/Pop2"/>
</dbReference>
<evidence type="ECO:0000256" key="5">
    <source>
        <dbReference type="ARBA" id="ARBA00012161"/>
    </source>
</evidence>
<evidence type="ECO:0000313" key="17">
    <source>
        <dbReference type="Proteomes" id="UP001057375"/>
    </source>
</evidence>
<protein>
    <recommendedName>
        <fullName evidence="5">poly(A)-specific ribonuclease</fullName>
        <ecNumber evidence="5">3.1.13.4</ecNumber>
    </recommendedName>
</protein>
<comment type="catalytic activity">
    <reaction evidence="1">
        <text>Exonucleolytic cleavage of poly(A) to 5'-AMP.</text>
        <dbReference type="EC" id="3.1.13.4"/>
    </reaction>
</comment>
<dbReference type="EC" id="3.1.13.4" evidence="5"/>
<evidence type="ECO:0000256" key="12">
    <source>
        <dbReference type="ARBA" id="ARBA00023015"/>
    </source>
</evidence>
<dbReference type="Pfam" id="PF04857">
    <property type="entry name" value="CAF1"/>
    <property type="match status" value="1"/>
</dbReference>
<evidence type="ECO:0000256" key="3">
    <source>
        <dbReference type="ARBA" id="ARBA00004496"/>
    </source>
</evidence>
<evidence type="ECO:0000313" key="16">
    <source>
        <dbReference type="EMBL" id="GKT29671.1"/>
    </source>
</evidence>
<evidence type="ECO:0000256" key="9">
    <source>
        <dbReference type="ARBA" id="ARBA00022801"/>
    </source>
</evidence>
<name>A0ABQ5KFL9_9EUKA</name>
<dbReference type="InterPro" id="IPR012337">
    <property type="entry name" value="RNaseH-like_sf"/>
</dbReference>
<evidence type="ECO:0000256" key="8">
    <source>
        <dbReference type="ARBA" id="ARBA00022723"/>
    </source>
</evidence>
<dbReference type="PANTHER" id="PTHR10797">
    <property type="entry name" value="CCR4-NOT TRANSCRIPTION COMPLEX SUBUNIT"/>
    <property type="match status" value="1"/>
</dbReference>
<evidence type="ECO:0000256" key="4">
    <source>
        <dbReference type="ARBA" id="ARBA00008372"/>
    </source>
</evidence>
<evidence type="ECO:0000256" key="14">
    <source>
        <dbReference type="ARBA" id="ARBA00023242"/>
    </source>
</evidence>
<dbReference type="Gene3D" id="3.30.420.10">
    <property type="entry name" value="Ribonuclease H-like superfamily/Ribonuclease H"/>
    <property type="match status" value="1"/>
</dbReference>
<reference evidence="16" key="1">
    <citation type="submission" date="2022-03" db="EMBL/GenBank/DDBJ databases">
        <title>Draft genome sequence of Aduncisulcus paluster, a free-living microaerophilic Fornicata.</title>
        <authorList>
            <person name="Yuyama I."/>
            <person name="Kume K."/>
            <person name="Tamura T."/>
            <person name="Inagaki Y."/>
            <person name="Hashimoto T."/>
        </authorList>
    </citation>
    <scope>NUCLEOTIDE SEQUENCE</scope>
    <source>
        <strain evidence="16">NY0171</strain>
    </source>
</reference>
<comment type="similarity">
    <text evidence="4">Belongs to the CAF1 family.</text>
</comment>
<evidence type="ECO:0000256" key="2">
    <source>
        <dbReference type="ARBA" id="ARBA00004123"/>
    </source>
</evidence>
<organism evidence="16 17">
    <name type="scientific">Aduncisulcus paluster</name>
    <dbReference type="NCBI Taxonomy" id="2918883"/>
    <lineage>
        <taxon>Eukaryota</taxon>
        <taxon>Metamonada</taxon>
        <taxon>Carpediemonas-like organisms</taxon>
        <taxon>Aduncisulcus</taxon>
    </lineage>
</organism>
<keyword evidence="14" id="KW-0539">Nucleus</keyword>
<keyword evidence="8" id="KW-0479">Metal-binding</keyword>
<gene>
    <name evidence="16" type="ORF">ADUPG1_014127</name>
</gene>
<dbReference type="InterPro" id="IPR036397">
    <property type="entry name" value="RNaseH_sf"/>
</dbReference>
<comment type="subcellular location">
    <subcellularLocation>
        <location evidence="3">Cytoplasm</location>
    </subcellularLocation>
    <subcellularLocation>
        <location evidence="2">Nucleus</location>
    </subcellularLocation>
</comment>
<evidence type="ECO:0000256" key="6">
    <source>
        <dbReference type="ARBA" id="ARBA00022490"/>
    </source>
</evidence>